<dbReference type="GO" id="GO:0044038">
    <property type="term" value="P:cell wall macromolecule biosynthetic process"/>
    <property type="evidence" value="ECO:0007669"/>
    <property type="project" value="TreeGrafter"/>
</dbReference>
<sequence>MTWLAYLILLFGLSCIGVGIFRAYAIDKGMLDQPGPRSSHIAPTPRGGGVIFFFGWLLLIAVLFHYRVIGEDCLWLFSPAAVVGLMGFWEDHKGLSVATRFFIQCLCAIGTLFFLQEGGYLLQDYLPFAIPLPIAFFGIVFLMVWMVNLYNFMDGSDGMAAMQGIFIFSMGGFFLFQAQGFELAILAWGLVALLMGFLVWNWPVAQVFMGDCGSYFLGFLVSVYALVSNQYYQIPLAAWGILTSLFWFDATITLVRRMLAGQKWYEPHRSHAYQRMIQHGWGHRKVLIASMFVNAVLSVLAWICVYEPRLQVFAFAGAVIFLLCLYLMVEAAKPMFVPFYKN</sequence>
<name>A0A0Q9YRT7_9GAMM</name>
<evidence type="ECO:0000256" key="6">
    <source>
        <dbReference type="ARBA" id="ARBA00023136"/>
    </source>
</evidence>
<feature type="transmembrane region" description="Helical" evidence="8">
    <location>
        <begin position="208"/>
        <end position="227"/>
    </location>
</feature>
<evidence type="ECO:0000256" key="7">
    <source>
        <dbReference type="PIRSR" id="PIRSR600715-1"/>
    </source>
</evidence>
<evidence type="ECO:0000313" key="11">
    <source>
        <dbReference type="Proteomes" id="UP000051497"/>
    </source>
</evidence>
<dbReference type="RefSeq" id="WP_075064813.1">
    <property type="nucleotide sequence ID" value="NZ_LKAJ02000001.1"/>
</dbReference>
<feature type="binding site" evidence="7">
    <location>
        <position position="151"/>
    </location>
    <ligand>
        <name>Mg(2+)</name>
        <dbReference type="ChEBI" id="CHEBI:18420"/>
    </ligand>
</feature>
<evidence type="ECO:0000256" key="1">
    <source>
        <dbReference type="ARBA" id="ARBA00004651"/>
    </source>
</evidence>
<dbReference type="Pfam" id="PF00953">
    <property type="entry name" value="Glycos_transf_4"/>
    <property type="match status" value="1"/>
</dbReference>
<dbReference type="STRING" id="295108.HT99x_00155"/>
<gene>
    <name evidence="9" type="primary">tagO</name>
    <name evidence="9" type="ORF">HT99x_00155</name>
    <name evidence="10" type="ORF">HT99x_011295</name>
</gene>
<feature type="transmembrane region" description="Helical" evidence="8">
    <location>
        <begin position="49"/>
        <end position="66"/>
    </location>
</feature>
<proteinExistence type="predicted"/>
<evidence type="ECO:0000256" key="4">
    <source>
        <dbReference type="ARBA" id="ARBA00022692"/>
    </source>
</evidence>
<keyword evidence="7" id="KW-0460">Magnesium</keyword>
<keyword evidence="3 9" id="KW-0808">Transferase</keyword>
<feature type="transmembrane region" description="Helical" evidence="8">
    <location>
        <begin position="312"/>
        <end position="329"/>
    </location>
</feature>
<keyword evidence="2" id="KW-1003">Cell membrane</keyword>
<evidence type="ECO:0000256" key="5">
    <source>
        <dbReference type="ARBA" id="ARBA00022989"/>
    </source>
</evidence>
<dbReference type="EMBL" id="LKAJ02000001">
    <property type="protein sequence ID" value="MCS5712018.1"/>
    <property type="molecule type" value="Genomic_DNA"/>
</dbReference>
<feature type="transmembrane region" description="Helical" evidence="8">
    <location>
        <begin position="286"/>
        <end position="305"/>
    </location>
</feature>
<feature type="binding site" evidence="7">
    <location>
        <position position="211"/>
    </location>
    <ligand>
        <name>Mg(2+)</name>
        <dbReference type="ChEBI" id="CHEBI:18420"/>
    </ligand>
</feature>
<reference evidence="10" key="3">
    <citation type="submission" date="2021-06" db="EMBL/GenBank/DDBJ databases">
        <title>Genomic Description and Analysis of Intracellular Bacteria, Candidatus Berkiella cookevillensis and Candidatus Berkiella aquae.</title>
        <authorList>
            <person name="Kidane D.T."/>
            <person name="Mehari Y.T."/>
            <person name="Rice F.C."/>
            <person name="Arivett B.A."/>
            <person name="Farone A.L."/>
            <person name="Berk S.G."/>
            <person name="Farone M.B."/>
        </authorList>
    </citation>
    <scope>NUCLEOTIDE SEQUENCE</scope>
    <source>
        <strain evidence="10">HT99</strain>
    </source>
</reference>
<keyword evidence="7" id="KW-0479">Metal-binding</keyword>
<keyword evidence="4 8" id="KW-0812">Transmembrane</keyword>
<keyword evidence="11" id="KW-1185">Reference proteome</keyword>
<dbReference type="GO" id="GO:0009103">
    <property type="term" value="P:lipopolysaccharide biosynthetic process"/>
    <property type="evidence" value="ECO:0007669"/>
    <property type="project" value="TreeGrafter"/>
</dbReference>
<feature type="transmembrane region" description="Helical" evidence="8">
    <location>
        <begin position="127"/>
        <end position="147"/>
    </location>
</feature>
<dbReference type="AlphaFoldDB" id="A0A0Q9YRT7"/>
<comment type="cofactor">
    <cofactor evidence="7">
        <name>Mg(2+)</name>
        <dbReference type="ChEBI" id="CHEBI:18420"/>
    </cofactor>
</comment>
<dbReference type="InterPro" id="IPR000715">
    <property type="entry name" value="Glycosyl_transferase_4"/>
</dbReference>
<evidence type="ECO:0000313" key="10">
    <source>
        <dbReference type="EMBL" id="MCS5712018.1"/>
    </source>
</evidence>
<reference evidence="10" key="2">
    <citation type="journal article" date="2016" name="Genome Announc.">
        <title>Draft Genome Sequences of Two Novel Amoeba-Resistant Intranuclear Bacteria, 'Candidatus Berkiella cookevillensis' and 'Candidatus Berkiella aquae'.</title>
        <authorList>
            <person name="Mehari Y.T."/>
            <person name="Arivett B.A."/>
            <person name="Farone A.L."/>
            <person name="Gunderson J.H."/>
            <person name="Farone M.B."/>
        </authorList>
    </citation>
    <scope>NUCLEOTIDE SEQUENCE</scope>
    <source>
        <strain evidence="10">HT99</strain>
    </source>
</reference>
<dbReference type="GO" id="GO:0071555">
    <property type="term" value="P:cell wall organization"/>
    <property type="evidence" value="ECO:0007669"/>
    <property type="project" value="TreeGrafter"/>
</dbReference>
<dbReference type="PATRIC" id="fig|1590043.3.peg.158"/>
<dbReference type="GO" id="GO:0005886">
    <property type="term" value="C:plasma membrane"/>
    <property type="evidence" value="ECO:0007669"/>
    <property type="project" value="UniProtKB-SubCell"/>
</dbReference>
<evidence type="ECO:0000256" key="3">
    <source>
        <dbReference type="ARBA" id="ARBA00022679"/>
    </source>
</evidence>
<keyword evidence="6 8" id="KW-0472">Membrane</keyword>
<feature type="transmembrane region" description="Helical" evidence="8">
    <location>
        <begin position="159"/>
        <end position="176"/>
    </location>
</feature>
<dbReference type="EC" id="2.7.8.33" evidence="9"/>
<dbReference type="CDD" id="cd06854">
    <property type="entry name" value="GT_WbpL_WbcO_like"/>
    <property type="match status" value="1"/>
</dbReference>
<dbReference type="GO" id="GO:0036380">
    <property type="term" value="F:UDP-N-acetylglucosamine-undecaprenyl-phosphate N-acetylglucosaminephosphotransferase activity"/>
    <property type="evidence" value="ECO:0007669"/>
    <property type="project" value="UniProtKB-EC"/>
</dbReference>
<feature type="transmembrane region" description="Helical" evidence="8">
    <location>
        <begin position="234"/>
        <end position="255"/>
    </location>
</feature>
<dbReference type="PANTHER" id="PTHR22926:SF3">
    <property type="entry name" value="UNDECAPRENYL-PHOSPHATE ALPHA-N-ACETYLGLUCOSAMINYL 1-PHOSPHATE TRANSFERASE"/>
    <property type="match status" value="1"/>
</dbReference>
<evidence type="ECO:0000313" key="9">
    <source>
        <dbReference type="EMBL" id="KRG22617.1"/>
    </source>
</evidence>
<dbReference type="OrthoDB" id="9783652at2"/>
<comment type="subcellular location">
    <subcellularLocation>
        <location evidence="1">Cell membrane</location>
        <topology evidence="1">Multi-pass membrane protein</topology>
    </subcellularLocation>
</comment>
<dbReference type="Proteomes" id="UP000051497">
    <property type="component" value="Unassembled WGS sequence"/>
</dbReference>
<feature type="transmembrane region" description="Helical" evidence="8">
    <location>
        <begin position="95"/>
        <end position="115"/>
    </location>
</feature>
<evidence type="ECO:0000256" key="2">
    <source>
        <dbReference type="ARBA" id="ARBA00022475"/>
    </source>
</evidence>
<dbReference type="GO" id="GO:0046872">
    <property type="term" value="F:metal ion binding"/>
    <property type="evidence" value="ECO:0007669"/>
    <property type="project" value="UniProtKB-KW"/>
</dbReference>
<evidence type="ECO:0000256" key="8">
    <source>
        <dbReference type="SAM" id="Phobius"/>
    </source>
</evidence>
<reference evidence="9" key="1">
    <citation type="submission" date="2015-09" db="EMBL/GenBank/DDBJ databases">
        <title>Draft Genome Sequences of Two Novel Amoeba-resistant Intranuclear Bacteria, Candidatus Berkiella cookevillensis and Candidatus Berkiella aquae.</title>
        <authorList>
            <person name="Mehari Y.T."/>
            <person name="Arivett B.A."/>
            <person name="Farone A.L."/>
            <person name="Gunderson J.H."/>
            <person name="Farone M.B."/>
        </authorList>
    </citation>
    <scope>NUCLEOTIDE SEQUENCE [LARGE SCALE GENOMIC DNA]</scope>
    <source>
        <strain evidence="9">HT99</strain>
    </source>
</reference>
<feature type="transmembrane region" description="Helical" evidence="8">
    <location>
        <begin position="183"/>
        <end position="202"/>
    </location>
</feature>
<dbReference type="EMBL" id="LKAJ01000001">
    <property type="protein sequence ID" value="KRG22617.1"/>
    <property type="molecule type" value="Genomic_DNA"/>
</dbReference>
<accession>A0A0Q9YRT7</accession>
<keyword evidence="5 8" id="KW-1133">Transmembrane helix</keyword>
<protein>
    <submittedName>
        <fullName evidence="10">Glycosyltransferase family 4 protein</fullName>
    </submittedName>
    <submittedName>
        <fullName evidence="9">Putative undecaprenyl-phosphate N-acetylglucosaminyl 1-phosphate transferase</fullName>
        <ecNumber evidence="9">2.7.8.33</ecNumber>
    </submittedName>
</protein>
<dbReference type="PANTHER" id="PTHR22926">
    <property type="entry name" value="PHOSPHO-N-ACETYLMURAMOYL-PENTAPEPTIDE-TRANSFERASE"/>
    <property type="match status" value="1"/>
</dbReference>
<comment type="caution">
    <text evidence="9">The sequence shown here is derived from an EMBL/GenBank/DDBJ whole genome shotgun (WGS) entry which is preliminary data.</text>
</comment>
<organism evidence="9">
    <name type="scientific">Candidatus Berkiella aquae</name>
    <dbReference type="NCBI Taxonomy" id="295108"/>
    <lineage>
        <taxon>Bacteria</taxon>
        <taxon>Pseudomonadati</taxon>
        <taxon>Pseudomonadota</taxon>
        <taxon>Gammaproteobacteria</taxon>
        <taxon>Candidatus Berkiellales</taxon>
        <taxon>Candidatus Berkiellaceae</taxon>
        <taxon>Candidatus Berkiella</taxon>
    </lineage>
</organism>